<accession>A0ABP7LYS6</accession>
<dbReference type="InterPro" id="IPR012434">
    <property type="entry name" value="DUF1631"/>
</dbReference>
<name>A0ABP7LYS6_9GAMM</name>
<sequence>MSPQKKVVSINSGGQTQVKGLSVPVKAFCDLSEKELKMLLRAMFDSADDTLFKLSDKASSNEQQERYFNAMRAVRLQRRQMEAKFFEGFKNSVKEMSSGVAISSRQDDKVSMDSLSLVQNDELEERVALETMSNKTTTANKTSLSYLNQRLAYLLAKEDLSDADNPVAPINLCDYFSESLELLDLDIEARLLVYKLFDQFVLAKLSGLYEEIDKLLVTHGALPDLGRKQPAKVKSNFDQQNGDAGDTGAQASGGGNVTQNDLKPIFRSLQKLLTQVQGVNSDVLVAAPSYQGPTQPTAQLCQTLSTIPMPSEAEGNELQAWLQFDIRNHVRGALQESAPAGRPLPMSRKDNDAINLVAMLFEFILEDRNIIPGIRALLARLQLPLVKLALQDQRFFDQKTHPARSLLNSLASAAVGFNTQTDRFQERLKFKIEEVVTRVCNEFENNVDLFELLNADFQVFQEKESRRVELVTQRLQDAEEGKAKTENAREWVKTALHSVTEPYRPLPEFLDTLLSEAWSKVLFLHALKSGHDSEDWNNAVFAIEQMLWSVAGEHSRSTRPVLLKVIPMVQKKIRKGLTDVSFNPYDSSRLLKELETLQINMLKEASTKEGTLEQAEQSKNWLVKTYTAAEKLRDTEEDLSPNETMVAIDQVLTQQNQDVDDDSLNEYLAKVDDFGNGSWFKLTKEETEIRCKLAAALPKLNKYIFVNHAGIKAHECCRVEFAKMLQSGQISLIDNGAVFDRALKAVVQTLRKPA</sequence>
<reference evidence="3" key="1">
    <citation type="journal article" date="2019" name="Int. J. Syst. Evol. Microbiol.">
        <title>The Global Catalogue of Microorganisms (GCM) 10K type strain sequencing project: providing services to taxonomists for standard genome sequencing and annotation.</title>
        <authorList>
            <consortium name="The Broad Institute Genomics Platform"/>
            <consortium name="The Broad Institute Genome Sequencing Center for Infectious Disease"/>
            <person name="Wu L."/>
            <person name="Ma J."/>
        </authorList>
    </citation>
    <scope>NUCLEOTIDE SEQUENCE [LARGE SCALE GENOMIC DNA]</scope>
    <source>
        <strain evidence="3">JCM 17551</strain>
    </source>
</reference>
<gene>
    <name evidence="2" type="ORF">GCM10022277_00980</name>
</gene>
<organism evidence="2 3">
    <name type="scientific">Litoribacillus peritrichatus</name>
    <dbReference type="NCBI Taxonomy" id="718191"/>
    <lineage>
        <taxon>Bacteria</taxon>
        <taxon>Pseudomonadati</taxon>
        <taxon>Pseudomonadota</taxon>
        <taxon>Gammaproteobacteria</taxon>
        <taxon>Oceanospirillales</taxon>
        <taxon>Oceanospirillaceae</taxon>
        <taxon>Litoribacillus</taxon>
    </lineage>
</organism>
<evidence type="ECO:0000313" key="3">
    <source>
        <dbReference type="Proteomes" id="UP001501565"/>
    </source>
</evidence>
<keyword evidence="3" id="KW-1185">Reference proteome</keyword>
<dbReference type="RefSeq" id="WP_344794340.1">
    <property type="nucleotide sequence ID" value="NZ_BAABBN010000002.1"/>
</dbReference>
<dbReference type="Proteomes" id="UP001501565">
    <property type="component" value="Unassembled WGS sequence"/>
</dbReference>
<protein>
    <submittedName>
        <fullName evidence="2">DUF1631 domain-containing protein</fullName>
    </submittedName>
</protein>
<dbReference type="Pfam" id="PF07793">
    <property type="entry name" value="DUF1631"/>
    <property type="match status" value="1"/>
</dbReference>
<feature type="region of interest" description="Disordered" evidence="1">
    <location>
        <begin position="230"/>
        <end position="256"/>
    </location>
</feature>
<proteinExistence type="predicted"/>
<evidence type="ECO:0000256" key="1">
    <source>
        <dbReference type="SAM" id="MobiDB-lite"/>
    </source>
</evidence>
<comment type="caution">
    <text evidence="2">The sequence shown here is derived from an EMBL/GenBank/DDBJ whole genome shotgun (WGS) entry which is preliminary data.</text>
</comment>
<evidence type="ECO:0000313" key="2">
    <source>
        <dbReference type="EMBL" id="GAA3910106.1"/>
    </source>
</evidence>
<dbReference type="EMBL" id="BAABBN010000002">
    <property type="protein sequence ID" value="GAA3910106.1"/>
    <property type="molecule type" value="Genomic_DNA"/>
</dbReference>